<evidence type="ECO:0000256" key="2">
    <source>
        <dbReference type="ARBA" id="ARBA00023172"/>
    </source>
</evidence>
<keyword evidence="7" id="KW-1185">Reference proteome</keyword>
<feature type="domain" description="Tyr recombinase" evidence="4">
    <location>
        <begin position="116"/>
        <end position="302"/>
    </location>
</feature>
<dbReference type="KEGG" id="mpi:Mpet_2045"/>
<dbReference type="STRING" id="679926.Mpet_2045"/>
<dbReference type="Proteomes" id="UP000006565">
    <property type="component" value="Chromosome"/>
</dbReference>
<dbReference type="GO" id="GO:0003677">
    <property type="term" value="F:DNA binding"/>
    <property type="evidence" value="ECO:0007669"/>
    <property type="project" value="UniProtKB-UniRule"/>
</dbReference>
<evidence type="ECO:0000259" key="5">
    <source>
        <dbReference type="PROSITE" id="PS51900"/>
    </source>
</evidence>
<name>E1RJI7_METP4</name>
<dbReference type="SUPFAM" id="SSF56349">
    <property type="entry name" value="DNA breaking-rejoining enzymes"/>
    <property type="match status" value="1"/>
</dbReference>
<dbReference type="InterPro" id="IPR050090">
    <property type="entry name" value="Tyrosine_recombinase_XerCD"/>
</dbReference>
<dbReference type="PROSITE" id="PS51900">
    <property type="entry name" value="CB"/>
    <property type="match status" value="1"/>
</dbReference>
<dbReference type="Gene3D" id="1.10.443.10">
    <property type="entry name" value="Intergrase catalytic core"/>
    <property type="match status" value="1"/>
</dbReference>
<dbReference type="CDD" id="cd00397">
    <property type="entry name" value="DNA_BRE_C"/>
    <property type="match status" value="1"/>
</dbReference>
<dbReference type="PROSITE" id="PS51898">
    <property type="entry name" value="TYR_RECOMBINASE"/>
    <property type="match status" value="1"/>
</dbReference>
<proteinExistence type="predicted"/>
<accession>E1RJI7</accession>
<dbReference type="InterPro" id="IPR011010">
    <property type="entry name" value="DNA_brk_join_enz"/>
</dbReference>
<dbReference type="HOGENOM" id="CLU_027562_2_2_2"/>
<dbReference type="PANTHER" id="PTHR30349:SF87">
    <property type="entry name" value="TRANSPOSASE A"/>
    <property type="match status" value="1"/>
</dbReference>
<dbReference type="InterPro" id="IPR044068">
    <property type="entry name" value="CB"/>
</dbReference>
<evidence type="ECO:0000313" key="6">
    <source>
        <dbReference type="EMBL" id="ADN36793.1"/>
    </source>
</evidence>
<dbReference type="GO" id="GO:0015074">
    <property type="term" value="P:DNA integration"/>
    <property type="evidence" value="ECO:0007669"/>
    <property type="project" value="InterPro"/>
</dbReference>
<protein>
    <submittedName>
        <fullName evidence="6">Integrase family protein</fullName>
    </submittedName>
</protein>
<dbReference type="GeneID" id="9744526"/>
<feature type="domain" description="Core-binding (CB)" evidence="5">
    <location>
        <begin position="13"/>
        <end position="94"/>
    </location>
</feature>
<evidence type="ECO:0000256" key="1">
    <source>
        <dbReference type="ARBA" id="ARBA00023125"/>
    </source>
</evidence>
<dbReference type="eggNOG" id="arCOG01242">
    <property type="taxonomic scope" value="Archaea"/>
</dbReference>
<dbReference type="Pfam" id="PF00589">
    <property type="entry name" value="Phage_integrase"/>
    <property type="match status" value="1"/>
</dbReference>
<keyword evidence="1 3" id="KW-0238">DNA-binding</keyword>
<evidence type="ECO:0000313" key="7">
    <source>
        <dbReference type="Proteomes" id="UP000006565"/>
    </source>
</evidence>
<sequence length="379" mass="43709">MDSYFEKLPSIDEANIKYLESYVKHLELKQLSEQTIQTKVWRNYNFLISNGFKDSKQVTQDDVENYFIKRRKECSQVTVNGEILEIKLFFRWLVGKETEEALFENVKIKRVRSSLPTDQLLTRYDIEKLVNACDRQRDRAIIMLLWDTGARIGEIVSLNIGHIEFDRYGAVVIVKGKTGMRRLRLISSVPDLQAWINVHPLRDRSDAPLFTTFTRYGNGNKRLNHHTIQNMLKRVAQRANVHKRIHPHAIRHARLTDLVKNEGGKRGLSEMELRVFAGWEKNSNMPEVYVHLSGGDIERKMLENAGLIDEDQKQEKTLEPVICPRCKTSNPSSALYCTNCSMVLNQEGAIDVEESINEAKGSDDYSMLLEKLKKDLGIA</sequence>
<organism evidence="6 7">
    <name type="scientific">Methanolacinia petrolearia (strain DSM 11571 / OCM 486 / SEBR 4847)</name>
    <name type="common">Methanoplanus petrolearius</name>
    <dbReference type="NCBI Taxonomy" id="679926"/>
    <lineage>
        <taxon>Archaea</taxon>
        <taxon>Methanobacteriati</taxon>
        <taxon>Methanobacteriota</taxon>
        <taxon>Stenosarchaea group</taxon>
        <taxon>Methanomicrobia</taxon>
        <taxon>Methanomicrobiales</taxon>
        <taxon>Methanomicrobiaceae</taxon>
        <taxon>Methanolacinia</taxon>
    </lineage>
</organism>
<dbReference type="InterPro" id="IPR002104">
    <property type="entry name" value="Integrase_catalytic"/>
</dbReference>
<dbReference type="InterPro" id="IPR013762">
    <property type="entry name" value="Integrase-like_cat_sf"/>
</dbReference>
<gene>
    <name evidence="6" type="ordered locus">Mpet_2045</name>
</gene>
<keyword evidence="2" id="KW-0233">DNA recombination</keyword>
<evidence type="ECO:0000259" key="4">
    <source>
        <dbReference type="PROSITE" id="PS51898"/>
    </source>
</evidence>
<dbReference type="RefSeq" id="WP_013329970.1">
    <property type="nucleotide sequence ID" value="NC_014507.1"/>
</dbReference>
<dbReference type="GO" id="GO:0006310">
    <property type="term" value="P:DNA recombination"/>
    <property type="evidence" value="ECO:0007669"/>
    <property type="project" value="UniProtKB-KW"/>
</dbReference>
<dbReference type="InterPro" id="IPR010998">
    <property type="entry name" value="Integrase_recombinase_N"/>
</dbReference>
<evidence type="ECO:0000256" key="3">
    <source>
        <dbReference type="PROSITE-ProRule" id="PRU01248"/>
    </source>
</evidence>
<dbReference type="Gene3D" id="1.10.150.130">
    <property type="match status" value="1"/>
</dbReference>
<reference evidence="6 7" key="1">
    <citation type="journal article" date="2010" name="Stand. Genomic Sci.">
        <title>Complete genome sequence of Methanoplanus petrolearius type strain (SEBR 4847).</title>
        <authorList>
            <person name="Brambilla E."/>
            <person name="Djao O.D."/>
            <person name="Daligault H."/>
            <person name="Lapidus A."/>
            <person name="Lucas S."/>
            <person name="Hammon N."/>
            <person name="Nolan M."/>
            <person name="Tice H."/>
            <person name="Cheng J.F."/>
            <person name="Han C."/>
            <person name="Tapia R."/>
            <person name="Goodwin L."/>
            <person name="Pitluck S."/>
            <person name="Liolios K."/>
            <person name="Ivanova N."/>
            <person name="Mavromatis K."/>
            <person name="Mikhailova N."/>
            <person name="Pati A."/>
            <person name="Chen A."/>
            <person name="Palaniappan K."/>
            <person name="Land M."/>
            <person name="Hauser L."/>
            <person name="Chang Y.J."/>
            <person name="Jeffries C.D."/>
            <person name="Rohde M."/>
            <person name="Spring S."/>
            <person name="Sikorski J."/>
            <person name="Goker M."/>
            <person name="Woyke T."/>
            <person name="Bristow J."/>
            <person name="Eisen J.A."/>
            <person name="Markowitz V."/>
            <person name="Hugenholtz P."/>
            <person name="Kyrpides N.C."/>
            <person name="Klenk H.P."/>
        </authorList>
    </citation>
    <scope>NUCLEOTIDE SEQUENCE [LARGE SCALE GENOMIC DNA]</scope>
    <source>
        <strain evidence="7">DSM 11571 / OCM 486 / SEBR 4847</strain>
    </source>
</reference>
<dbReference type="AlphaFoldDB" id="E1RJI7"/>
<dbReference type="EMBL" id="CP002117">
    <property type="protein sequence ID" value="ADN36793.1"/>
    <property type="molecule type" value="Genomic_DNA"/>
</dbReference>
<dbReference type="OrthoDB" id="3343at2157"/>
<dbReference type="PANTHER" id="PTHR30349">
    <property type="entry name" value="PHAGE INTEGRASE-RELATED"/>
    <property type="match status" value="1"/>
</dbReference>